<proteinExistence type="inferred from homology"/>
<evidence type="ECO:0000256" key="6">
    <source>
        <dbReference type="ARBA" id="ARBA00022840"/>
    </source>
</evidence>
<evidence type="ECO:0000256" key="1">
    <source>
        <dbReference type="ARBA" id="ARBA00004417"/>
    </source>
</evidence>
<keyword evidence="8" id="KW-0472">Membrane</keyword>
<dbReference type="Pfam" id="PF00005">
    <property type="entry name" value="ABC_tran"/>
    <property type="match status" value="1"/>
</dbReference>
<dbReference type="InterPro" id="IPR003439">
    <property type="entry name" value="ABC_transporter-like_ATP-bd"/>
</dbReference>
<feature type="domain" description="ABC transporter" evidence="9">
    <location>
        <begin position="4"/>
        <end position="252"/>
    </location>
</feature>
<dbReference type="InterPro" id="IPR012340">
    <property type="entry name" value="NA-bd_OB-fold"/>
</dbReference>
<keyword evidence="6 10" id="KW-0067">ATP-binding</keyword>
<evidence type="ECO:0000256" key="5">
    <source>
        <dbReference type="ARBA" id="ARBA00022741"/>
    </source>
</evidence>
<dbReference type="OrthoDB" id="9802264at2"/>
<dbReference type="RefSeq" id="WP_106666879.1">
    <property type="nucleotide sequence ID" value="NZ_PGGM01000015.1"/>
</dbReference>
<comment type="subcellular location">
    <subcellularLocation>
        <location evidence="1">Cell inner membrane</location>
        <topology evidence="1">Peripheral membrane protein</topology>
    </subcellularLocation>
</comment>
<evidence type="ECO:0000259" key="9">
    <source>
        <dbReference type="PROSITE" id="PS50893"/>
    </source>
</evidence>
<comment type="caution">
    <text evidence="10">The sequence shown here is derived from an EMBL/GenBank/DDBJ whole genome shotgun (WGS) entry which is preliminary data.</text>
</comment>
<organism evidence="10 11">
    <name type="scientific">Phyllobacterium sophorae</name>
    <dbReference type="NCBI Taxonomy" id="1520277"/>
    <lineage>
        <taxon>Bacteria</taxon>
        <taxon>Pseudomonadati</taxon>
        <taxon>Pseudomonadota</taxon>
        <taxon>Alphaproteobacteria</taxon>
        <taxon>Hyphomicrobiales</taxon>
        <taxon>Phyllobacteriaceae</taxon>
        <taxon>Phyllobacterium</taxon>
    </lineage>
</organism>
<dbReference type="GO" id="GO:0055052">
    <property type="term" value="C:ATP-binding cassette (ABC) transporter complex, substrate-binding subunit-containing"/>
    <property type="evidence" value="ECO:0007669"/>
    <property type="project" value="TreeGrafter"/>
</dbReference>
<dbReference type="PROSITE" id="PS00211">
    <property type="entry name" value="ABC_TRANSPORTER_1"/>
    <property type="match status" value="1"/>
</dbReference>
<dbReference type="SUPFAM" id="SSF50331">
    <property type="entry name" value="MOP-like"/>
    <property type="match status" value="1"/>
</dbReference>
<dbReference type="EMBL" id="PGGM01000015">
    <property type="protein sequence ID" value="PSH60970.1"/>
    <property type="molecule type" value="Genomic_DNA"/>
</dbReference>
<name>A0A2P7B3E9_9HYPH</name>
<keyword evidence="7" id="KW-1278">Translocase</keyword>
<evidence type="ECO:0000313" key="11">
    <source>
        <dbReference type="Proteomes" id="UP000241764"/>
    </source>
</evidence>
<dbReference type="FunFam" id="3.40.50.300:FF:000042">
    <property type="entry name" value="Maltose/maltodextrin ABC transporter, ATP-binding protein"/>
    <property type="match status" value="1"/>
</dbReference>
<dbReference type="InterPro" id="IPR008995">
    <property type="entry name" value="Mo/tungstate-bd_C_term_dom"/>
</dbReference>
<evidence type="ECO:0000313" key="10">
    <source>
        <dbReference type="EMBL" id="PSH60970.1"/>
    </source>
</evidence>
<evidence type="ECO:0000256" key="7">
    <source>
        <dbReference type="ARBA" id="ARBA00022967"/>
    </source>
</evidence>
<dbReference type="GO" id="GO:0140359">
    <property type="term" value="F:ABC-type transporter activity"/>
    <property type="evidence" value="ECO:0007669"/>
    <property type="project" value="InterPro"/>
</dbReference>
<sequence>MSAITIEKIEKSFCATPVLREVSLSIADGEFLTLLGPSGCGKSTLLRILAGLEVQTGGSVSIGDRVVDGVRPKRRDVAMVFQSYALYPHMTVAQNMALPLRMRRLSSWQRLPLLGRFMPGTNAVVEEIDKVVMRTAKALGIGHLLARKPGQLSGGQRQRVAVGRAMVREPAVFLMDEPLSNLDAKLRVQMRAEIKELHHRLGVTFVYVTHDQSEAMTMSDRVAVMLDGELLQVAQPQEIYDDPDDRRVAEFIGSPKINMLDARLREGGLADTAGTSFSIAGNIGPGTALTLGIRPEAFHLVDAGGRNVLTGAVRLVEHMGSDLYVHLDVPGTDHPVVARLLAERAPQIATGQTLHLGVKPERLLLFSADGKRLRHDHHRNATVLRIKERVQ</sequence>
<evidence type="ECO:0000256" key="3">
    <source>
        <dbReference type="ARBA" id="ARBA00022448"/>
    </source>
</evidence>
<keyword evidence="4" id="KW-1003">Cell membrane</keyword>
<dbReference type="Gene3D" id="3.40.50.300">
    <property type="entry name" value="P-loop containing nucleotide triphosphate hydrolases"/>
    <property type="match status" value="1"/>
</dbReference>
<gene>
    <name evidence="10" type="ORF">CU103_25295</name>
</gene>
<dbReference type="InterPro" id="IPR015855">
    <property type="entry name" value="ABC_transpr_MalK-like"/>
</dbReference>
<dbReference type="Gene3D" id="2.40.50.100">
    <property type="match status" value="1"/>
</dbReference>
<dbReference type="InterPro" id="IPR017871">
    <property type="entry name" value="ABC_transporter-like_CS"/>
</dbReference>
<accession>A0A2P7B3E9</accession>
<dbReference type="PROSITE" id="PS50893">
    <property type="entry name" value="ABC_TRANSPORTER_2"/>
    <property type="match status" value="1"/>
</dbReference>
<dbReference type="PANTHER" id="PTHR43875">
    <property type="entry name" value="MALTODEXTRIN IMPORT ATP-BINDING PROTEIN MSMX"/>
    <property type="match status" value="1"/>
</dbReference>
<dbReference type="CDD" id="cd03301">
    <property type="entry name" value="ABC_MalK_N"/>
    <property type="match status" value="1"/>
</dbReference>
<keyword evidence="11" id="KW-1185">Reference proteome</keyword>
<evidence type="ECO:0000256" key="8">
    <source>
        <dbReference type="ARBA" id="ARBA00023136"/>
    </source>
</evidence>
<dbReference type="Proteomes" id="UP000241764">
    <property type="component" value="Unassembled WGS sequence"/>
</dbReference>
<evidence type="ECO:0000256" key="2">
    <source>
        <dbReference type="ARBA" id="ARBA00005417"/>
    </source>
</evidence>
<dbReference type="PANTHER" id="PTHR43875:SF15">
    <property type="entry name" value="TREHALOSE IMPORT ATP-BINDING PROTEIN SUGC"/>
    <property type="match status" value="1"/>
</dbReference>
<dbReference type="InterPro" id="IPR027417">
    <property type="entry name" value="P-loop_NTPase"/>
</dbReference>
<dbReference type="SMART" id="SM00382">
    <property type="entry name" value="AAA"/>
    <property type="match status" value="1"/>
</dbReference>
<dbReference type="SUPFAM" id="SSF52540">
    <property type="entry name" value="P-loop containing nucleoside triphosphate hydrolases"/>
    <property type="match status" value="1"/>
</dbReference>
<keyword evidence="5" id="KW-0547">Nucleotide-binding</keyword>
<dbReference type="AlphaFoldDB" id="A0A2P7B3E9"/>
<evidence type="ECO:0000256" key="4">
    <source>
        <dbReference type="ARBA" id="ARBA00022475"/>
    </source>
</evidence>
<comment type="similarity">
    <text evidence="2">Belongs to the ABC transporter superfamily.</text>
</comment>
<dbReference type="InterPro" id="IPR013611">
    <property type="entry name" value="Transp-assoc_OB_typ2"/>
</dbReference>
<protein>
    <submittedName>
        <fullName evidence="10">Glycerol-3-phosphate ABC transporter ATP-binding protein</fullName>
    </submittedName>
</protein>
<dbReference type="GO" id="GO:0008643">
    <property type="term" value="P:carbohydrate transport"/>
    <property type="evidence" value="ECO:0007669"/>
    <property type="project" value="InterPro"/>
</dbReference>
<dbReference type="InterPro" id="IPR047641">
    <property type="entry name" value="ABC_transpr_MalK/UgpC-like"/>
</dbReference>
<reference evidence="11" key="1">
    <citation type="submission" date="2017-11" db="EMBL/GenBank/DDBJ databases">
        <authorList>
            <person name="Kuznetsova I."/>
            <person name="Sazanova A."/>
            <person name="Chirak E."/>
            <person name="Safronova V."/>
            <person name="Willems A."/>
        </authorList>
    </citation>
    <scope>NUCLEOTIDE SEQUENCE [LARGE SCALE GENOMIC DNA]</scope>
    <source>
        <strain evidence="11">CCBAU 03422</strain>
    </source>
</reference>
<dbReference type="GO" id="GO:0016887">
    <property type="term" value="F:ATP hydrolysis activity"/>
    <property type="evidence" value="ECO:0007669"/>
    <property type="project" value="InterPro"/>
</dbReference>
<dbReference type="Pfam" id="PF08402">
    <property type="entry name" value="TOBE_2"/>
    <property type="match status" value="1"/>
</dbReference>
<dbReference type="Gene3D" id="2.40.50.140">
    <property type="entry name" value="Nucleic acid-binding proteins"/>
    <property type="match status" value="1"/>
</dbReference>
<dbReference type="GO" id="GO:0005524">
    <property type="term" value="F:ATP binding"/>
    <property type="evidence" value="ECO:0007669"/>
    <property type="project" value="UniProtKB-KW"/>
</dbReference>
<keyword evidence="3" id="KW-0813">Transport</keyword>
<dbReference type="InterPro" id="IPR003593">
    <property type="entry name" value="AAA+_ATPase"/>
</dbReference>